<dbReference type="PRINTS" id="PR00463">
    <property type="entry name" value="EP450I"/>
</dbReference>
<accession>A0A6A4HWI2</accession>
<dbReference type="InterPro" id="IPR001128">
    <property type="entry name" value="Cyt_P450"/>
</dbReference>
<name>A0A6A4HWI2_9AGAR</name>
<dbReference type="InterPro" id="IPR036396">
    <property type="entry name" value="Cyt_P450_sf"/>
</dbReference>
<evidence type="ECO:0000256" key="1">
    <source>
        <dbReference type="ARBA" id="ARBA00001971"/>
    </source>
</evidence>
<dbReference type="OrthoDB" id="6692864at2759"/>
<reference evidence="9" key="1">
    <citation type="journal article" date="2019" name="Environ. Microbiol.">
        <title>Fungal ecological strategies reflected in gene transcription - a case study of two litter decomposers.</title>
        <authorList>
            <person name="Barbi F."/>
            <person name="Kohler A."/>
            <person name="Barry K."/>
            <person name="Baskaran P."/>
            <person name="Daum C."/>
            <person name="Fauchery L."/>
            <person name="Ihrmark K."/>
            <person name="Kuo A."/>
            <person name="LaButti K."/>
            <person name="Lipzen A."/>
            <person name="Morin E."/>
            <person name="Grigoriev I.V."/>
            <person name="Henrissat B."/>
            <person name="Lindahl B."/>
            <person name="Martin F."/>
        </authorList>
    </citation>
    <scope>NUCLEOTIDE SEQUENCE</scope>
    <source>
        <strain evidence="9">JB14</strain>
    </source>
</reference>
<evidence type="ECO:0000256" key="5">
    <source>
        <dbReference type="ARBA" id="ARBA00023002"/>
    </source>
</evidence>
<dbReference type="PRINTS" id="PR00385">
    <property type="entry name" value="P450"/>
</dbReference>
<dbReference type="PANTHER" id="PTHR24305">
    <property type="entry name" value="CYTOCHROME P450"/>
    <property type="match status" value="1"/>
</dbReference>
<dbReference type="InterPro" id="IPR002401">
    <property type="entry name" value="Cyt_P450_E_grp-I"/>
</dbReference>
<dbReference type="GO" id="GO:0020037">
    <property type="term" value="F:heme binding"/>
    <property type="evidence" value="ECO:0007669"/>
    <property type="project" value="InterPro"/>
</dbReference>
<dbReference type="GO" id="GO:0005506">
    <property type="term" value="F:iron ion binding"/>
    <property type="evidence" value="ECO:0007669"/>
    <property type="project" value="InterPro"/>
</dbReference>
<evidence type="ECO:0000256" key="7">
    <source>
        <dbReference type="ARBA" id="ARBA00023033"/>
    </source>
</evidence>
<evidence type="ECO:0000313" key="9">
    <source>
        <dbReference type="EMBL" id="KAE9402839.1"/>
    </source>
</evidence>
<evidence type="ECO:0000256" key="3">
    <source>
        <dbReference type="ARBA" id="ARBA00010617"/>
    </source>
</evidence>
<dbReference type="GO" id="GO:0004497">
    <property type="term" value="F:monooxygenase activity"/>
    <property type="evidence" value="ECO:0007669"/>
    <property type="project" value="UniProtKB-KW"/>
</dbReference>
<sequence length="464" mass="51968">MLSIAGYRVSPLHPLWSVSWPTLAKITKLYGMWLSWTGRQHLVIQDLHTKFGSFVRVGPNDISVVEEDAVHSVFGVGGLSKGRSKADPNAPANLLVLTGEAHANRRRLWNKGMSNDSLKEYEMVVAKRASQLTEELSKREGQVVDLSKWIGFFTMDFMGDMAFGGGFETLRDGEDREHMHDALQRFAVTSSVLSHVPYAAQFVQLLPIISRDLIVFRGFALSKALQRLKSTSVKKDLWYHLSDDANLEKERPALKEVVADGALAIIAGSDTTSSALSTLFFLLMNHPMIYEQLETEIDRVYPTDADPLDATKHGEMPYLSACINEALRLYPPVPTNGPREVPTASTGKVVSGRFIPPGTQIYIPPYSLHRDPRYFVNPTSFLPERWLGMTREPAAFIPFSFGPANCVGRNLAKREMMMVMSLLMQTFRFAPASGFDLSAWPDQLRDHFIVTRGALYVNVTRRKS</sequence>
<keyword evidence="4 8" id="KW-0479">Metal-binding</keyword>
<comment type="cofactor">
    <cofactor evidence="1 8">
        <name>heme</name>
        <dbReference type="ChEBI" id="CHEBI:30413"/>
    </cofactor>
</comment>
<evidence type="ECO:0000256" key="6">
    <source>
        <dbReference type="ARBA" id="ARBA00023004"/>
    </source>
</evidence>
<dbReference type="PANTHER" id="PTHR24305:SF187">
    <property type="entry name" value="P450, PUTATIVE (EUROFUNG)-RELATED"/>
    <property type="match status" value="1"/>
</dbReference>
<dbReference type="GO" id="GO:0016705">
    <property type="term" value="F:oxidoreductase activity, acting on paired donors, with incorporation or reduction of molecular oxygen"/>
    <property type="evidence" value="ECO:0007669"/>
    <property type="project" value="InterPro"/>
</dbReference>
<feature type="binding site" description="axial binding residue" evidence="8">
    <location>
        <position position="406"/>
    </location>
    <ligand>
        <name>heme</name>
        <dbReference type="ChEBI" id="CHEBI:30413"/>
    </ligand>
    <ligandPart>
        <name>Fe</name>
        <dbReference type="ChEBI" id="CHEBI:18248"/>
    </ligandPart>
</feature>
<dbReference type="CDD" id="cd11061">
    <property type="entry name" value="CYP67-like"/>
    <property type="match status" value="1"/>
</dbReference>
<dbReference type="EMBL" id="ML769431">
    <property type="protein sequence ID" value="KAE9402839.1"/>
    <property type="molecule type" value="Genomic_DNA"/>
</dbReference>
<evidence type="ECO:0000256" key="2">
    <source>
        <dbReference type="ARBA" id="ARBA00005179"/>
    </source>
</evidence>
<proteinExistence type="inferred from homology"/>
<keyword evidence="8" id="KW-0349">Heme</keyword>
<keyword evidence="10" id="KW-1185">Reference proteome</keyword>
<protein>
    <submittedName>
        <fullName evidence="9">Cytochrome P450</fullName>
    </submittedName>
</protein>
<keyword evidence="7" id="KW-0503">Monooxygenase</keyword>
<dbReference type="SUPFAM" id="SSF48264">
    <property type="entry name" value="Cytochrome P450"/>
    <property type="match status" value="1"/>
</dbReference>
<evidence type="ECO:0000256" key="4">
    <source>
        <dbReference type="ARBA" id="ARBA00022723"/>
    </source>
</evidence>
<dbReference type="InterPro" id="IPR050121">
    <property type="entry name" value="Cytochrome_P450_monoxygenase"/>
</dbReference>
<comment type="pathway">
    <text evidence="2">Secondary metabolite biosynthesis.</text>
</comment>
<organism evidence="9 10">
    <name type="scientific">Gymnopus androsaceus JB14</name>
    <dbReference type="NCBI Taxonomy" id="1447944"/>
    <lineage>
        <taxon>Eukaryota</taxon>
        <taxon>Fungi</taxon>
        <taxon>Dikarya</taxon>
        <taxon>Basidiomycota</taxon>
        <taxon>Agaricomycotina</taxon>
        <taxon>Agaricomycetes</taxon>
        <taxon>Agaricomycetidae</taxon>
        <taxon>Agaricales</taxon>
        <taxon>Marasmiineae</taxon>
        <taxon>Omphalotaceae</taxon>
        <taxon>Gymnopus</taxon>
    </lineage>
</organism>
<dbReference type="AlphaFoldDB" id="A0A6A4HWI2"/>
<evidence type="ECO:0000313" key="10">
    <source>
        <dbReference type="Proteomes" id="UP000799118"/>
    </source>
</evidence>
<comment type="similarity">
    <text evidence="3">Belongs to the cytochrome P450 family.</text>
</comment>
<dbReference type="Pfam" id="PF00067">
    <property type="entry name" value="p450"/>
    <property type="match status" value="1"/>
</dbReference>
<evidence type="ECO:0000256" key="8">
    <source>
        <dbReference type="PIRSR" id="PIRSR602401-1"/>
    </source>
</evidence>
<gene>
    <name evidence="9" type="ORF">BT96DRAFT_990854</name>
</gene>
<dbReference type="Gene3D" id="1.10.630.10">
    <property type="entry name" value="Cytochrome P450"/>
    <property type="match status" value="1"/>
</dbReference>
<dbReference type="Proteomes" id="UP000799118">
    <property type="component" value="Unassembled WGS sequence"/>
</dbReference>
<keyword evidence="6 8" id="KW-0408">Iron</keyword>
<keyword evidence="5" id="KW-0560">Oxidoreductase</keyword>